<feature type="domain" description="TraC-like" evidence="2">
    <location>
        <begin position="18"/>
        <end position="198"/>
    </location>
</feature>
<organism evidence="3 4">
    <name type="scientific">Candidatus Zambryskibacteria bacterium RIFCSPHIGHO2_01_FULL_46_25</name>
    <dbReference type="NCBI Taxonomy" id="1802738"/>
    <lineage>
        <taxon>Bacteria</taxon>
        <taxon>Candidatus Zambryskiibacteriota</taxon>
    </lineage>
</organism>
<evidence type="ECO:0000313" key="4">
    <source>
        <dbReference type="Proteomes" id="UP000178107"/>
    </source>
</evidence>
<evidence type="ECO:0000259" key="2">
    <source>
        <dbReference type="Pfam" id="PF26593"/>
    </source>
</evidence>
<dbReference type="Pfam" id="PF26593">
    <property type="entry name" value="TraC-like"/>
    <property type="match status" value="1"/>
</dbReference>
<accession>A0A1G2SYI7</accession>
<sequence>MPSSNATQEFVPIKEVRDGVVILKDGGMRAILLCSSLNFSLKSEDERNAILLQFQDFLNSLDFSVQILVQSRKLDIRPYIALLEGQETKQTNNLLKIQVREYIEFIKKFTEDANIMTKHFFIVVPYNPATLSVGAAGNFVSSLGIGGGRKDKKTSNSSFEEERSQLEERMSVVEQGLVRSGIRVARLGTEETIELFYKAFNPGETEKPIKMR</sequence>
<feature type="coiled-coil region" evidence="1">
    <location>
        <begin position="149"/>
        <end position="176"/>
    </location>
</feature>
<keyword evidence="1" id="KW-0175">Coiled coil</keyword>
<protein>
    <recommendedName>
        <fullName evidence="2">TraC-like domain-containing protein</fullName>
    </recommendedName>
</protein>
<evidence type="ECO:0000313" key="3">
    <source>
        <dbReference type="EMBL" id="OHA90054.1"/>
    </source>
</evidence>
<gene>
    <name evidence="3" type="ORF">A2838_00240</name>
</gene>
<dbReference type="InterPro" id="IPR058596">
    <property type="entry name" value="TraC-like_dom"/>
</dbReference>
<dbReference type="Proteomes" id="UP000178107">
    <property type="component" value="Unassembled WGS sequence"/>
</dbReference>
<reference evidence="3 4" key="1">
    <citation type="journal article" date="2016" name="Nat. Commun.">
        <title>Thousands of microbial genomes shed light on interconnected biogeochemical processes in an aquifer system.</title>
        <authorList>
            <person name="Anantharaman K."/>
            <person name="Brown C.T."/>
            <person name="Hug L.A."/>
            <person name="Sharon I."/>
            <person name="Castelle C.J."/>
            <person name="Probst A.J."/>
            <person name="Thomas B.C."/>
            <person name="Singh A."/>
            <person name="Wilkins M.J."/>
            <person name="Karaoz U."/>
            <person name="Brodie E.L."/>
            <person name="Williams K.H."/>
            <person name="Hubbard S.S."/>
            <person name="Banfield J.F."/>
        </authorList>
    </citation>
    <scope>NUCLEOTIDE SEQUENCE [LARGE SCALE GENOMIC DNA]</scope>
</reference>
<comment type="caution">
    <text evidence="3">The sequence shown here is derived from an EMBL/GenBank/DDBJ whole genome shotgun (WGS) entry which is preliminary data.</text>
</comment>
<dbReference type="AlphaFoldDB" id="A0A1G2SYI7"/>
<name>A0A1G2SYI7_9BACT</name>
<dbReference type="EMBL" id="MHVH01000006">
    <property type="protein sequence ID" value="OHA90054.1"/>
    <property type="molecule type" value="Genomic_DNA"/>
</dbReference>
<proteinExistence type="predicted"/>
<evidence type="ECO:0000256" key="1">
    <source>
        <dbReference type="SAM" id="Coils"/>
    </source>
</evidence>